<dbReference type="Proteomes" id="UP001152795">
    <property type="component" value="Unassembled WGS sequence"/>
</dbReference>
<accession>A0A7D9ILM3</accession>
<dbReference type="AlphaFoldDB" id="A0A7D9ILM3"/>
<reference evidence="1" key="1">
    <citation type="submission" date="2020-04" db="EMBL/GenBank/DDBJ databases">
        <authorList>
            <person name="Alioto T."/>
            <person name="Alioto T."/>
            <person name="Gomez Garrido J."/>
        </authorList>
    </citation>
    <scope>NUCLEOTIDE SEQUENCE</scope>
    <source>
        <strain evidence="1">A484AB</strain>
    </source>
</reference>
<dbReference type="PANTHER" id="PTHR31751:SF42">
    <property type="entry name" value="PROTEIN CBG10204"/>
    <property type="match status" value="1"/>
</dbReference>
<keyword evidence="2" id="KW-1185">Reference proteome</keyword>
<proteinExistence type="predicted"/>
<gene>
    <name evidence="1" type="ORF">PACLA_8A074376</name>
</gene>
<dbReference type="PANTHER" id="PTHR31751">
    <property type="entry name" value="SI:CH211-108C17.2-RELATED-RELATED"/>
    <property type="match status" value="1"/>
</dbReference>
<comment type="caution">
    <text evidence="1">The sequence shown here is derived from an EMBL/GenBank/DDBJ whole genome shotgun (WGS) entry which is preliminary data.</text>
</comment>
<name>A0A7D9ILM3_PARCT</name>
<evidence type="ECO:0000313" key="2">
    <source>
        <dbReference type="Proteomes" id="UP001152795"/>
    </source>
</evidence>
<dbReference type="EMBL" id="CACRXK020006575">
    <property type="protein sequence ID" value="CAB4009794.1"/>
    <property type="molecule type" value="Genomic_DNA"/>
</dbReference>
<organism evidence="1 2">
    <name type="scientific">Paramuricea clavata</name>
    <name type="common">Red gorgonian</name>
    <name type="synonym">Violescent sea-whip</name>
    <dbReference type="NCBI Taxonomy" id="317549"/>
    <lineage>
        <taxon>Eukaryota</taxon>
        <taxon>Metazoa</taxon>
        <taxon>Cnidaria</taxon>
        <taxon>Anthozoa</taxon>
        <taxon>Octocorallia</taxon>
        <taxon>Malacalcyonacea</taxon>
        <taxon>Plexauridae</taxon>
        <taxon>Paramuricea</taxon>
    </lineage>
</organism>
<evidence type="ECO:0000313" key="1">
    <source>
        <dbReference type="EMBL" id="CAB4009794.1"/>
    </source>
</evidence>
<protein>
    <submittedName>
        <fullName evidence="1">Uncharacterized protein</fullName>
    </submittedName>
</protein>
<sequence>MDESTKKVIEFSVVQVTEATSRQTQWSMKDAKEHQILLLRTDRHTTITAKMKSVYPNIKHQYVWHLSKWVTKKLFKKAQKKSFDYLKSKAISNNLWWCAATCGAPQFIDQIMLYLSIQ</sequence>